<dbReference type="AlphaFoldDB" id="X1EGD5"/>
<feature type="non-terminal residue" evidence="2">
    <location>
        <position position="1"/>
    </location>
</feature>
<evidence type="ECO:0000259" key="1">
    <source>
        <dbReference type="Pfam" id="PF01364"/>
    </source>
</evidence>
<dbReference type="EMBL" id="BARU01012874">
    <property type="protein sequence ID" value="GAH31662.1"/>
    <property type="molecule type" value="Genomic_DNA"/>
</dbReference>
<sequence length="110" mass="12186">GSYSDATNATNGNPWVPDGKEITSNWDMFNDTQAKIRNYLRYAVLGNCEYVLLGGNKDIVPPRMICSWADGTGDCSGPDDDTSHASDMYYACLHYCMNNNTNSYVFNGFS</sequence>
<dbReference type="GO" id="GO:0008234">
    <property type="term" value="F:cysteine-type peptidase activity"/>
    <property type="evidence" value="ECO:0007669"/>
    <property type="project" value="InterPro"/>
</dbReference>
<proteinExistence type="predicted"/>
<evidence type="ECO:0000313" key="2">
    <source>
        <dbReference type="EMBL" id="GAH31662.1"/>
    </source>
</evidence>
<feature type="domain" description="Gingipain" evidence="1">
    <location>
        <begin position="13"/>
        <end position="95"/>
    </location>
</feature>
<dbReference type="InterPro" id="IPR029031">
    <property type="entry name" value="Gingipain_N_sf"/>
</dbReference>
<comment type="caution">
    <text evidence="2">The sequence shown here is derived from an EMBL/GenBank/DDBJ whole genome shotgun (WGS) entry which is preliminary data.</text>
</comment>
<name>X1EGD5_9ZZZZ</name>
<reference evidence="2" key="1">
    <citation type="journal article" date="2014" name="Front. Microbiol.">
        <title>High frequency of phylogenetically diverse reductive dehalogenase-homologous genes in deep subseafloor sedimentary metagenomes.</title>
        <authorList>
            <person name="Kawai M."/>
            <person name="Futagami T."/>
            <person name="Toyoda A."/>
            <person name="Takaki Y."/>
            <person name="Nishi S."/>
            <person name="Hori S."/>
            <person name="Arai W."/>
            <person name="Tsubouchi T."/>
            <person name="Morono Y."/>
            <person name="Uchiyama I."/>
            <person name="Ito T."/>
            <person name="Fujiyama A."/>
            <person name="Inagaki F."/>
            <person name="Takami H."/>
        </authorList>
    </citation>
    <scope>NUCLEOTIDE SEQUENCE</scope>
    <source>
        <strain evidence="2">Expedition CK06-06</strain>
    </source>
</reference>
<dbReference type="InterPro" id="IPR001769">
    <property type="entry name" value="Gingipain"/>
</dbReference>
<dbReference type="GO" id="GO:0006508">
    <property type="term" value="P:proteolysis"/>
    <property type="evidence" value="ECO:0007669"/>
    <property type="project" value="InterPro"/>
</dbReference>
<organism evidence="2">
    <name type="scientific">marine sediment metagenome</name>
    <dbReference type="NCBI Taxonomy" id="412755"/>
    <lineage>
        <taxon>unclassified sequences</taxon>
        <taxon>metagenomes</taxon>
        <taxon>ecological metagenomes</taxon>
    </lineage>
</organism>
<protein>
    <recommendedName>
        <fullName evidence="1">Gingipain domain-containing protein</fullName>
    </recommendedName>
</protein>
<gene>
    <name evidence="2" type="ORF">S03H2_23532</name>
</gene>
<dbReference type="Pfam" id="PF01364">
    <property type="entry name" value="Peptidase_C25"/>
    <property type="match status" value="1"/>
</dbReference>
<accession>X1EGD5</accession>
<dbReference type="Gene3D" id="3.40.50.10390">
    <property type="entry name" value="Gingipain r, domain 1"/>
    <property type="match status" value="1"/>
</dbReference>